<comment type="subcellular location">
    <subcellularLocation>
        <location evidence="1">Membrane</location>
        <topology evidence="1">Multi-pass membrane protein</topology>
    </subcellularLocation>
</comment>
<evidence type="ECO:0000256" key="5">
    <source>
        <dbReference type="SAM" id="MobiDB-lite"/>
    </source>
</evidence>
<dbReference type="InterPro" id="IPR006202">
    <property type="entry name" value="Neur_chan_lig-bd"/>
</dbReference>
<evidence type="ECO:0000256" key="2">
    <source>
        <dbReference type="ARBA" id="ARBA00022692"/>
    </source>
</evidence>
<dbReference type="GO" id="GO:0016020">
    <property type="term" value="C:membrane"/>
    <property type="evidence" value="ECO:0007669"/>
    <property type="project" value="UniProtKB-SubCell"/>
</dbReference>
<proteinExistence type="predicted"/>
<dbReference type="InterPro" id="IPR006029">
    <property type="entry name" value="Neurotrans-gated_channel_TM"/>
</dbReference>
<dbReference type="CDD" id="cd18989">
    <property type="entry name" value="LGIC_ECD_cation"/>
    <property type="match status" value="1"/>
</dbReference>
<evidence type="ECO:0000256" key="3">
    <source>
        <dbReference type="ARBA" id="ARBA00022989"/>
    </source>
</evidence>
<dbReference type="InterPro" id="IPR036719">
    <property type="entry name" value="Neuro-gated_channel_TM_sf"/>
</dbReference>
<dbReference type="Pfam" id="PF02931">
    <property type="entry name" value="Neur_chan_LBD"/>
    <property type="match status" value="1"/>
</dbReference>
<dbReference type="GO" id="GO:0004888">
    <property type="term" value="F:transmembrane signaling receptor activity"/>
    <property type="evidence" value="ECO:0007669"/>
    <property type="project" value="InterPro"/>
</dbReference>
<keyword evidence="10" id="KW-1185">Reference proteome</keyword>
<feature type="transmembrane region" description="Helical" evidence="6">
    <location>
        <begin position="302"/>
        <end position="327"/>
    </location>
</feature>
<reference evidence="9" key="3">
    <citation type="submission" date="2023-05" db="EMBL/GenBank/DDBJ databases">
        <authorList>
            <person name="Smith C.H."/>
        </authorList>
    </citation>
    <scope>NUCLEOTIDE SEQUENCE</scope>
    <source>
        <strain evidence="9">CHS0354</strain>
        <tissue evidence="9">Mantle</tissue>
    </source>
</reference>
<keyword evidence="4 6" id="KW-0472">Membrane</keyword>
<gene>
    <name evidence="9" type="ORF">CHS0354_034564</name>
</gene>
<reference evidence="9" key="2">
    <citation type="journal article" date="2021" name="Genome Biol. Evol.">
        <title>Developing a high-quality reference genome for a parasitic bivalve with doubly uniparental inheritance (Bivalvia: Unionida).</title>
        <authorList>
            <person name="Smith C.H."/>
        </authorList>
    </citation>
    <scope>NUCLEOTIDE SEQUENCE</scope>
    <source>
        <strain evidence="9">CHS0354</strain>
        <tissue evidence="9">Mantle</tissue>
    </source>
</reference>
<feature type="transmembrane region" description="Helical" evidence="6">
    <location>
        <begin position="6"/>
        <end position="28"/>
    </location>
</feature>
<evidence type="ECO:0000256" key="4">
    <source>
        <dbReference type="ARBA" id="ARBA00023136"/>
    </source>
</evidence>
<evidence type="ECO:0000259" key="7">
    <source>
        <dbReference type="Pfam" id="PF02931"/>
    </source>
</evidence>
<dbReference type="CDD" id="cd19051">
    <property type="entry name" value="LGIC_TM_cation"/>
    <property type="match status" value="1"/>
</dbReference>
<dbReference type="SUPFAM" id="SSF63712">
    <property type="entry name" value="Nicotinic receptor ligand binding domain-like"/>
    <property type="match status" value="1"/>
</dbReference>
<evidence type="ECO:0000256" key="6">
    <source>
        <dbReference type="SAM" id="Phobius"/>
    </source>
</evidence>
<dbReference type="Gene3D" id="1.20.58.390">
    <property type="entry name" value="Neurotransmitter-gated ion-channel transmembrane domain"/>
    <property type="match status" value="1"/>
</dbReference>
<reference evidence="9" key="1">
    <citation type="journal article" date="2021" name="Genome Biol. Evol.">
        <title>A High-Quality Reference Genome for a Parasitic Bivalve with Doubly Uniparental Inheritance (Bivalvia: Unionida).</title>
        <authorList>
            <person name="Smith C.H."/>
        </authorList>
    </citation>
    <scope>NUCLEOTIDE SEQUENCE</scope>
    <source>
        <strain evidence="9">CHS0354</strain>
    </source>
</reference>
<dbReference type="EMBL" id="JAEAOA010002034">
    <property type="protein sequence ID" value="KAK3577925.1"/>
    <property type="molecule type" value="Genomic_DNA"/>
</dbReference>
<evidence type="ECO:0000313" key="10">
    <source>
        <dbReference type="Proteomes" id="UP001195483"/>
    </source>
</evidence>
<evidence type="ECO:0000259" key="8">
    <source>
        <dbReference type="Pfam" id="PF02932"/>
    </source>
</evidence>
<dbReference type="AlphaFoldDB" id="A0AAE0RR08"/>
<organism evidence="9 10">
    <name type="scientific">Potamilus streckersoni</name>
    <dbReference type="NCBI Taxonomy" id="2493646"/>
    <lineage>
        <taxon>Eukaryota</taxon>
        <taxon>Metazoa</taxon>
        <taxon>Spiralia</taxon>
        <taxon>Lophotrochozoa</taxon>
        <taxon>Mollusca</taxon>
        <taxon>Bivalvia</taxon>
        <taxon>Autobranchia</taxon>
        <taxon>Heteroconchia</taxon>
        <taxon>Palaeoheterodonta</taxon>
        <taxon>Unionida</taxon>
        <taxon>Unionoidea</taxon>
        <taxon>Unionidae</taxon>
        <taxon>Ambleminae</taxon>
        <taxon>Lampsilini</taxon>
        <taxon>Potamilus</taxon>
    </lineage>
</organism>
<dbReference type="Proteomes" id="UP001195483">
    <property type="component" value="Unassembled WGS sequence"/>
</dbReference>
<feature type="domain" description="Neurotransmitter-gated ion-channel ligand-binding" evidence="7">
    <location>
        <begin position="53"/>
        <end position="239"/>
    </location>
</feature>
<keyword evidence="2 6" id="KW-0812">Transmembrane</keyword>
<dbReference type="InterPro" id="IPR036734">
    <property type="entry name" value="Neur_chan_lig-bd_sf"/>
</dbReference>
<sequence>MKTAYLDAVGMAIYITSIIFCVFVCLALDCHAVSWSSVSTEVENIATIYQGKTSMIPLQDLSKTLNVSLGLQLLALNNFDDVGGIMDISTYLSMEWTEEIYFNAYGSAAPDTSITISAASIWKPSLILVNSAGASTEIVQEQSQVRIYLKSGKCEWTENVDLQGSCRPNVYFYPFDVHDCSFKFTSRAYISSELTLIASSFKKDYFEENVAWTVEKMSAERLSQDSKSHVKFQIRIARRSLNYVLNYLLPILILSGLNIFVFILPRSSGERAGYSVTCFLAFVVFMNSIVSSLPKSSAPVSVLVYYLTVMMTISAAITILVLCTLMIEKRVVKQNEVEEKTKEKNKDDSGTNIEENKDENKKASSPRLCYSCCMPNRIKDISSQNQLFLEPPRCLQTFAWICRRLVCRYCILPKDATELRWVEVGNTLDVFFFVFFLVGEIIFSIGYLSPVSKQYSDTVWTNN</sequence>
<feature type="transmembrane region" description="Helical" evidence="6">
    <location>
        <begin position="244"/>
        <end position="265"/>
    </location>
</feature>
<dbReference type="GO" id="GO:0005230">
    <property type="term" value="F:extracellular ligand-gated monoatomic ion channel activity"/>
    <property type="evidence" value="ECO:0007669"/>
    <property type="project" value="InterPro"/>
</dbReference>
<feature type="region of interest" description="Disordered" evidence="5">
    <location>
        <begin position="337"/>
        <end position="359"/>
    </location>
</feature>
<feature type="transmembrane region" description="Helical" evidence="6">
    <location>
        <begin position="430"/>
        <end position="448"/>
    </location>
</feature>
<protein>
    <submittedName>
        <fullName evidence="9">Uncharacterized protein</fullName>
    </submittedName>
</protein>
<comment type="caution">
    <text evidence="9">The sequence shown here is derived from an EMBL/GenBank/DDBJ whole genome shotgun (WGS) entry which is preliminary data.</text>
</comment>
<accession>A0AAE0RR08</accession>
<name>A0AAE0RR08_9BIVA</name>
<dbReference type="InterPro" id="IPR006201">
    <property type="entry name" value="Neur_channel"/>
</dbReference>
<evidence type="ECO:0000256" key="1">
    <source>
        <dbReference type="ARBA" id="ARBA00004141"/>
    </source>
</evidence>
<dbReference type="SUPFAM" id="SSF90112">
    <property type="entry name" value="Neurotransmitter-gated ion-channel transmembrane pore"/>
    <property type="match status" value="1"/>
</dbReference>
<keyword evidence="3 6" id="KW-1133">Transmembrane helix</keyword>
<dbReference type="Gene3D" id="2.70.170.10">
    <property type="entry name" value="Neurotransmitter-gated ion-channel ligand-binding domain"/>
    <property type="match status" value="1"/>
</dbReference>
<evidence type="ECO:0000313" key="9">
    <source>
        <dbReference type="EMBL" id="KAK3577925.1"/>
    </source>
</evidence>
<dbReference type="Pfam" id="PF02932">
    <property type="entry name" value="Neur_chan_memb"/>
    <property type="match status" value="1"/>
</dbReference>
<dbReference type="PANTHER" id="PTHR18945">
    <property type="entry name" value="NEUROTRANSMITTER GATED ION CHANNEL"/>
    <property type="match status" value="1"/>
</dbReference>
<dbReference type="InterPro" id="IPR038050">
    <property type="entry name" value="Neuro_actylchol_rec"/>
</dbReference>
<feature type="transmembrane region" description="Helical" evidence="6">
    <location>
        <begin position="271"/>
        <end position="290"/>
    </location>
</feature>
<feature type="domain" description="Neurotransmitter-gated ion-channel transmembrane" evidence="8">
    <location>
        <begin position="248"/>
        <end position="348"/>
    </location>
</feature>